<accession>A0A1B7Y666</accession>
<name>A0A1B7Y666_COLHI</name>
<proteinExistence type="predicted"/>
<organism evidence="2 3">
    <name type="scientific">Colletotrichum higginsianum (strain IMI 349063)</name>
    <name type="common">Crucifer anthracnose fungus</name>
    <dbReference type="NCBI Taxonomy" id="759273"/>
    <lineage>
        <taxon>Eukaryota</taxon>
        <taxon>Fungi</taxon>
        <taxon>Dikarya</taxon>
        <taxon>Ascomycota</taxon>
        <taxon>Pezizomycotina</taxon>
        <taxon>Sordariomycetes</taxon>
        <taxon>Hypocreomycetidae</taxon>
        <taxon>Glomerellales</taxon>
        <taxon>Glomerellaceae</taxon>
        <taxon>Colletotrichum</taxon>
        <taxon>Colletotrichum destructivum species complex</taxon>
    </lineage>
</organism>
<feature type="region of interest" description="Disordered" evidence="1">
    <location>
        <begin position="70"/>
        <end position="93"/>
    </location>
</feature>
<comment type="caution">
    <text evidence="2">The sequence shown here is derived from an EMBL/GenBank/DDBJ whole genome shotgun (WGS) entry which is preliminary data.</text>
</comment>
<dbReference type="RefSeq" id="XP_018155994.1">
    <property type="nucleotide sequence ID" value="XM_018303971.1"/>
</dbReference>
<protein>
    <submittedName>
        <fullName evidence="2">Uncharacterized protein</fullName>
    </submittedName>
</protein>
<dbReference type="VEuPathDB" id="FungiDB:CH63R_08997"/>
<sequence>MAVDLSEGLRAQTAENRIARVKGVYSAIVLGTFSLCVVSKQRQKKRADDESPRQKFGVLMMTHMRDVRFEGAPESSPTGPSGPHWSIGCGSAT</sequence>
<dbReference type="KEGG" id="chig:CH63R_08997"/>
<evidence type="ECO:0000313" key="3">
    <source>
        <dbReference type="Proteomes" id="UP000092177"/>
    </source>
</evidence>
<evidence type="ECO:0000256" key="1">
    <source>
        <dbReference type="SAM" id="MobiDB-lite"/>
    </source>
</evidence>
<dbReference type="GeneID" id="28868078"/>
<reference evidence="3" key="1">
    <citation type="journal article" date="2017" name="BMC Genomics">
        <title>Gapless genome assembly of Colletotrichum higginsianum reveals chromosome structure and association of transposable elements with secondary metabolite gene clusters.</title>
        <authorList>
            <person name="Dallery J.-F."/>
            <person name="Lapalu N."/>
            <person name="Zampounis A."/>
            <person name="Pigne S."/>
            <person name="Luyten I."/>
            <person name="Amselem J."/>
            <person name="Wittenberg A.H.J."/>
            <person name="Zhou S."/>
            <person name="de Queiroz M.V."/>
            <person name="Robin G.P."/>
            <person name="Auger A."/>
            <person name="Hainaut M."/>
            <person name="Henrissat B."/>
            <person name="Kim K.-T."/>
            <person name="Lee Y.-H."/>
            <person name="Lespinet O."/>
            <person name="Schwartz D.C."/>
            <person name="Thon M.R."/>
            <person name="O'Connell R.J."/>
        </authorList>
    </citation>
    <scope>NUCLEOTIDE SEQUENCE [LARGE SCALE GENOMIC DNA]</scope>
    <source>
        <strain evidence="3">IMI 349063</strain>
    </source>
</reference>
<keyword evidence="3" id="KW-1185">Reference proteome</keyword>
<dbReference type="EMBL" id="LTAN01000006">
    <property type="protein sequence ID" value="OBR07476.1"/>
    <property type="molecule type" value="Genomic_DNA"/>
</dbReference>
<dbReference type="AlphaFoldDB" id="A0A1B7Y666"/>
<evidence type="ECO:0000313" key="2">
    <source>
        <dbReference type="EMBL" id="OBR07476.1"/>
    </source>
</evidence>
<gene>
    <name evidence="2" type="ORF">CH63R_08997</name>
</gene>
<dbReference type="Proteomes" id="UP000092177">
    <property type="component" value="Chromosome 6"/>
</dbReference>